<evidence type="ECO:0000256" key="7">
    <source>
        <dbReference type="ARBA" id="ARBA00023170"/>
    </source>
</evidence>
<dbReference type="InterPro" id="IPR000276">
    <property type="entry name" value="GPCR_Rhodpsn"/>
</dbReference>
<dbReference type="GO" id="GO:0043005">
    <property type="term" value="C:neuron projection"/>
    <property type="evidence" value="ECO:0007669"/>
    <property type="project" value="TreeGrafter"/>
</dbReference>
<feature type="transmembrane region" description="Helical" evidence="12">
    <location>
        <begin position="256"/>
        <end position="276"/>
    </location>
</feature>
<evidence type="ECO:0000256" key="4">
    <source>
        <dbReference type="ARBA" id="ARBA00022989"/>
    </source>
</evidence>
<evidence type="ECO:0000256" key="11">
    <source>
        <dbReference type="SAM" id="MobiDB-lite"/>
    </source>
</evidence>
<keyword evidence="2" id="KW-1003">Cell membrane</keyword>
<dbReference type="Gene3D" id="1.20.1170.10">
    <property type="match status" value="1"/>
</dbReference>
<accession>A0A914HWJ5</accession>
<evidence type="ECO:0000256" key="12">
    <source>
        <dbReference type="SAM" id="Phobius"/>
    </source>
</evidence>
<dbReference type="CDD" id="cd00637">
    <property type="entry name" value="7tm_classA_rhodopsin-like"/>
    <property type="match status" value="1"/>
</dbReference>
<evidence type="ECO:0000256" key="3">
    <source>
        <dbReference type="ARBA" id="ARBA00022692"/>
    </source>
</evidence>
<feature type="coiled-coil region" evidence="10">
    <location>
        <begin position="377"/>
        <end position="719"/>
    </location>
</feature>
<evidence type="ECO:0000256" key="9">
    <source>
        <dbReference type="RuleBase" id="RU000688"/>
    </source>
</evidence>
<feature type="compositionally biased region" description="Basic and acidic residues" evidence="11">
    <location>
        <begin position="741"/>
        <end position="750"/>
    </location>
</feature>
<dbReference type="Gene3D" id="1.20.1070.10">
    <property type="entry name" value="Rhodopsin 7-helix transmembrane proteins"/>
    <property type="match status" value="1"/>
</dbReference>
<keyword evidence="5 9" id="KW-0297">G-protein coupled receptor</keyword>
<feature type="compositionally biased region" description="Gly residues" evidence="11">
    <location>
        <begin position="722"/>
        <end position="740"/>
    </location>
</feature>
<dbReference type="SUPFAM" id="SSF81321">
    <property type="entry name" value="Family A G protein-coupled receptor-like"/>
    <property type="match status" value="1"/>
</dbReference>
<keyword evidence="6 12" id="KW-0472">Membrane</keyword>
<dbReference type="Pfam" id="PF00001">
    <property type="entry name" value="7tm_1"/>
    <property type="match status" value="1"/>
</dbReference>
<reference evidence="15" key="1">
    <citation type="submission" date="2022-11" db="UniProtKB">
        <authorList>
            <consortium name="WormBaseParasite"/>
        </authorList>
    </citation>
    <scope>IDENTIFICATION</scope>
</reference>
<keyword evidence="4 12" id="KW-1133">Transmembrane helix</keyword>
<keyword evidence="7 9" id="KW-0675">Receptor</keyword>
<dbReference type="GO" id="GO:0004930">
    <property type="term" value="F:G protein-coupled receptor activity"/>
    <property type="evidence" value="ECO:0007669"/>
    <property type="project" value="UniProtKB-KW"/>
</dbReference>
<comment type="similarity">
    <text evidence="9">Belongs to the G-protein coupled receptor 1 family.</text>
</comment>
<sequence length="750" mass="86193">MIENWWGQILLIAYFIPIFTVGMIGNLWVIVALLRILYRARLSPNNNTFQHMAMYILSLSVADVAVLCMVPMLLGYFLDGHWRFGLFGCKVFFTVENINKLLSVAILTVMSFERFAAVSRPFRRRRYCRFCPQRTGSGQSVWWVVLCLLVVSVLLCSPIIYYAELKPLQLSYDDGSSESSTQMVCGSDLPDHVMSFFICYMFVLGFVLPLLFISLCYFFLIQHLRKTSANFECWPRGQGMFVTACLTKVVRSVLRVVGFHMICWGPFWVFVLVPIIEYFQLSRLPKALDTEFSRNIRMASSFLPYLNSAGNWIFYAAMNRELRDTVTVLWPSSNSVPAGVASIALSTMTRVDSMREHPTAMRCCKKGLNILLLVGELKEVKEELQDMKQFVGELKEVKEELQDMKQFVGELKEVKEELQDMNQLVGELKEIKEELQDMKQLVGELKKIKEELQDMKQLVGELKKVKEELQDMKQLVGELKKVKEELQDMKQLDMKQLVGELKEVKEELQDMKQLVGEFKKVKEELQDMKQLVGELKEVKEELQDMKQLVGELKEVKEELQDMKHWWGELKEVKEELQDMKQLVGELKEVKEKLQDMKQLVGELKEVKEELQDMKQLLVGELKEVKEELQDMKQLVGELKEVKEEVAGHEAVGGGIEGGQEELQDMKQLVGELKEVKEELQDMKQLVGELKEVKEELQDMKQLVGELKEVKEELQDMKQLVGGIEGGQGGVAGHEAVGGGMKEVKERIEGS</sequence>
<comment type="subcellular location">
    <subcellularLocation>
        <location evidence="1">Cell membrane</location>
        <topology evidence="1">Multi-pass membrane protein</topology>
    </subcellularLocation>
</comment>
<keyword evidence="14" id="KW-1185">Reference proteome</keyword>
<feature type="transmembrane region" description="Helical" evidence="12">
    <location>
        <begin position="98"/>
        <end position="119"/>
    </location>
</feature>
<evidence type="ECO:0000313" key="14">
    <source>
        <dbReference type="Proteomes" id="UP000887572"/>
    </source>
</evidence>
<evidence type="ECO:0000256" key="10">
    <source>
        <dbReference type="SAM" id="Coils"/>
    </source>
</evidence>
<dbReference type="InterPro" id="IPR017452">
    <property type="entry name" value="GPCR_Rhodpsn_7TM"/>
</dbReference>
<dbReference type="GO" id="GO:0042277">
    <property type="term" value="F:peptide binding"/>
    <property type="evidence" value="ECO:0007669"/>
    <property type="project" value="TreeGrafter"/>
</dbReference>
<name>A0A914HWJ5_GLORO</name>
<dbReference type="WBParaSite" id="Gr19_v10_g4428.t1">
    <property type="protein sequence ID" value="Gr19_v10_g4428.t1"/>
    <property type="gene ID" value="Gr19_v10_g4428"/>
</dbReference>
<keyword evidence="8 9" id="KW-0807">Transducer</keyword>
<feature type="transmembrane region" description="Helical" evidence="12">
    <location>
        <begin position="193"/>
        <end position="220"/>
    </location>
</feature>
<evidence type="ECO:0000256" key="8">
    <source>
        <dbReference type="ARBA" id="ARBA00023224"/>
    </source>
</evidence>
<dbReference type="GO" id="GO:0005886">
    <property type="term" value="C:plasma membrane"/>
    <property type="evidence" value="ECO:0007669"/>
    <property type="project" value="UniProtKB-SubCell"/>
</dbReference>
<dbReference type="SUPFAM" id="SSF58104">
    <property type="entry name" value="Methyl-accepting chemotaxis protein (MCP) signaling domain"/>
    <property type="match status" value="2"/>
</dbReference>
<evidence type="ECO:0000256" key="6">
    <source>
        <dbReference type="ARBA" id="ARBA00023136"/>
    </source>
</evidence>
<feature type="transmembrane region" description="Helical" evidence="12">
    <location>
        <begin position="140"/>
        <end position="163"/>
    </location>
</feature>
<dbReference type="PRINTS" id="PR00237">
    <property type="entry name" value="GPCRRHODOPSN"/>
</dbReference>
<evidence type="ECO:0000256" key="1">
    <source>
        <dbReference type="ARBA" id="ARBA00004651"/>
    </source>
</evidence>
<dbReference type="PANTHER" id="PTHR24229">
    <property type="entry name" value="NEUROPEPTIDES RECEPTOR"/>
    <property type="match status" value="1"/>
</dbReference>
<keyword evidence="3 9" id="KW-0812">Transmembrane</keyword>
<dbReference type="PROSITE" id="PS50262">
    <property type="entry name" value="G_PROTEIN_RECEP_F1_2"/>
    <property type="match status" value="1"/>
</dbReference>
<organism evidence="14 15">
    <name type="scientific">Globodera rostochiensis</name>
    <name type="common">Golden nematode worm</name>
    <name type="synonym">Heterodera rostochiensis</name>
    <dbReference type="NCBI Taxonomy" id="31243"/>
    <lineage>
        <taxon>Eukaryota</taxon>
        <taxon>Metazoa</taxon>
        <taxon>Ecdysozoa</taxon>
        <taxon>Nematoda</taxon>
        <taxon>Chromadorea</taxon>
        <taxon>Rhabditida</taxon>
        <taxon>Tylenchina</taxon>
        <taxon>Tylenchomorpha</taxon>
        <taxon>Tylenchoidea</taxon>
        <taxon>Heteroderidae</taxon>
        <taxon>Heteroderinae</taxon>
        <taxon>Globodera</taxon>
    </lineage>
</organism>
<dbReference type="PROSITE" id="PS00237">
    <property type="entry name" value="G_PROTEIN_RECEP_F1_1"/>
    <property type="match status" value="1"/>
</dbReference>
<dbReference type="AlphaFoldDB" id="A0A914HWJ5"/>
<dbReference type="Proteomes" id="UP000887572">
    <property type="component" value="Unplaced"/>
</dbReference>
<evidence type="ECO:0000313" key="15">
    <source>
        <dbReference type="WBParaSite" id="Gr19_v10_g4428.t1"/>
    </source>
</evidence>
<proteinExistence type="inferred from homology"/>
<evidence type="ECO:0000256" key="5">
    <source>
        <dbReference type="ARBA" id="ARBA00023040"/>
    </source>
</evidence>
<feature type="domain" description="G-protein coupled receptors family 1 profile" evidence="13">
    <location>
        <begin position="25"/>
        <end position="315"/>
    </location>
</feature>
<dbReference type="PANTHER" id="PTHR24229:SF40">
    <property type="entry name" value="ALLATOSTATIN C RECEPTOR 1-RELATED"/>
    <property type="match status" value="1"/>
</dbReference>
<evidence type="ECO:0000256" key="2">
    <source>
        <dbReference type="ARBA" id="ARBA00022475"/>
    </source>
</evidence>
<evidence type="ECO:0000259" key="13">
    <source>
        <dbReference type="PROSITE" id="PS50262"/>
    </source>
</evidence>
<protein>
    <submittedName>
        <fullName evidence="15">G-protein coupled receptors family 1 profile domain-containing protein</fullName>
    </submittedName>
</protein>
<feature type="region of interest" description="Disordered" evidence="11">
    <location>
        <begin position="722"/>
        <end position="750"/>
    </location>
</feature>
<feature type="transmembrane region" description="Helical" evidence="12">
    <location>
        <begin position="55"/>
        <end position="78"/>
    </location>
</feature>
<feature type="transmembrane region" description="Helical" evidence="12">
    <location>
        <begin position="12"/>
        <end position="34"/>
    </location>
</feature>
<dbReference type="Gene3D" id="1.20.1480.30">
    <property type="entry name" value="Designed four-helix bundle protein"/>
    <property type="match status" value="1"/>
</dbReference>
<keyword evidence="10" id="KW-0175">Coiled coil</keyword>